<reference evidence="3 4" key="1">
    <citation type="submission" date="2023-08" db="EMBL/GenBank/DDBJ databases">
        <title>Annotated Genome Sequence of Vanrija albida AlHP1.</title>
        <authorList>
            <person name="Herzog R."/>
        </authorList>
    </citation>
    <scope>NUCLEOTIDE SEQUENCE [LARGE SCALE GENOMIC DNA]</scope>
    <source>
        <strain evidence="3 4">AlHP1</strain>
    </source>
</reference>
<dbReference type="EMBL" id="JBBXJM010000001">
    <property type="protein sequence ID" value="KAL1412748.1"/>
    <property type="molecule type" value="Genomic_DNA"/>
</dbReference>
<keyword evidence="2" id="KW-0560">Oxidoreductase</keyword>
<protein>
    <submittedName>
        <fullName evidence="3">Uncharacterized protein</fullName>
    </submittedName>
</protein>
<evidence type="ECO:0000256" key="1">
    <source>
        <dbReference type="ARBA" id="ARBA00006484"/>
    </source>
</evidence>
<comment type="caution">
    <text evidence="3">The sequence shown here is derived from an EMBL/GenBank/DDBJ whole genome shotgun (WGS) entry which is preliminary data.</text>
</comment>
<dbReference type="Proteomes" id="UP001565368">
    <property type="component" value="Unassembled WGS sequence"/>
</dbReference>
<dbReference type="InterPro" id="IPR002347">
    <property type="entry name" value="SDR_fam"/>
</dbReference>
<sequence>MPPNIRAAVLQQVEARRDERRPNGARLAAKVGIITGVGPVNGIGTNAARLFAREAVAAVYLLDLSGELPALADLLRSEYPSVKFTAINGDVASDAVVKGVVARALEEHGRLDFFFANAGVTQLGRTAPEQLGSKPGAVKELQQAVRPIASIPDTEFSEIMRINALSVFLAIKYAAPALGVTSAAKPVPGGSIVVTASVAGIRSNAGPIAYSASKAAVISMAQTSAYELAGTNVRVNAICPGLIETNMTKALFTLARGAGKGDAVGQLNPLHRYGLPYEIASAALFLVSDESSYVNGQAVAVDGGLSGGHPYARM</sequence>
<dbReference type="InterPro" id="IPR036291">
    <property type="entry name" value="NAD(P)-bd_dom_sf"/>
</dbReference>
<evidence type="ECO:0000256" key="2">
    <source>
        <dbReference type="ARBA" id="ARBA00023002"/>
    </source>
</evidence>
<accession>A0ABR3QDF1</accession>
<gene>
    <name evidence="3" type="ORF">Q8F55_000495</name>
</gene>
<dbReference type="SUPFAM" id="SSF51735">
    <property type="entry name" value="NAD(P)-binding Rossmann-fold domains"/>
    <property type="match status" value="1"/>
</dbReference>
<dbReference type="RefSeq" id="XP_069212692.1">
    <property type="nucleotide sequence ID" value="XM_069349148.1"/>
</dbReference>
<dbReference type="PRINTS" id="PR00080">
    <property type="entry name" value="SDRFAMILY"/>
</dbReference>
<evidence type="ECO:0000313" key="3">
    <source>
        <dbReference type="EMBL" id="KAL1412748.1"/>
    </source>
</evidence>
<dbReference type="PANTHER" id="PTHR43180:SF66">
    <property type="entry name" value="SHORT-CHAIN DEHYDROGENASE_REDUCTASE FAMILY PROTEIN"/>
    <property type="match status" value="1"/>
</dbReference>
<name>A0ABR3QDF1_9TREE</name>
<dbReference type="CDD" id="cd05233">
    <property type="entry name" value="SDR_c"/>
    <property type="match status" value="1"/>
</dbReference>
<dbReference type="PRINTS" id="PR00081">
    <property type="entry name" value="GDHRDH"/>
</dbReference>
<dbReference type="Pfam" id="PF13561">
    <property type="entry name" value="adh_short_C2"/>
    <property type="match status" value="1"/>
</dbReference>
<keyword evidence="4" id="KW-1185">Reference proteome</keyword>
<proteinExistence type="inferred from homology"/>
<organism evidence="3 4">
    <name type="scientific">Vanrija albida</name>
    <dbReference type="NCBI Taxonomy" id="181172"/>
    <lineage>
        <taxon>Eukaryota</taxon>
        <taxon>Fungi</taxon>
        <taxon>Dikarya</taxon>
        <taxon>Basidiomycota</taxon>
        <taxon>Agaricomycotina</taxon>
        <taxon>Tremellomycetes</taxon>
        <taxon>Trichosporonales</taxon>
        <taxon>Trichosporonaceae</taxon>
        <taxon>Vanrija</taxon>
    </lineage>
</organism>
<comment type="similarity">
    <text evidence="1">Belongs to the short-chain dehydrogenases/reductases (SDR) family.</text>
</comment>
<dbReference type="PANTHER" id="PTHR43180">
    <property type="entry name" value="3-OXOACYL-(ACYL-CARRIER-PROTEIN) REDUCTASE (AFU_ORTHOLOGUE AFUA_6G11210)"/>
    <property type="match status" value="1"/>
</dbReference>
<dbReference type="GeneID" id="95981538"/>
<dbReference type="Gene3D" id="3.40.50.720">
    <property type="entry name" value="NAD(P)-binding Rossmann-like Domain"/>
    <property type="match status" value="1"/>
</dbReference>
<evidence type="ECO:0000313" key="4">
    <source>
        <dbReference type="Proteomes" id="UP001565368"/>
    </source>
</evidence>